<dbReference type="GO" id="GO:0004523">
    <property type="term" value="F:RNA-DNA hybrid ribonuclease activity"/>
    <property type="evidence" value="ECO:0007669"/>
    <property type="project" value="InterPro"/>
</dbReference>
<protein>
    <recommendedName>
        <fullName evidence="1">RNase H type-1 domain-containing protein</fullName>
    </recommendedName>
</protein>
<dbReference type="AlphaFoldDB" id="A0A0D3CG96"/>
<dbReference type="EnsemblPlants" id="Bo5g082690.1">
    <property type="protein sequence ID" value="Bo5g082690.1"/>
    <property type="gene ID" value="Bo5g082690"/>
</dbReference>
<dbReference type="CDD" id="cd06222">
    <property type="entry name" value="RNase_H_like"/>
    <property type="match status" value="1"/>
</dbReference>
<dbReference type="Proteomes" id="UP000032141">
    <property type="component" value="Chromosome C5"/>
</dbReference>
<dbReference type="InterPro" id="IPR036397">
    <property type="entry name" value="RNaseH_sf"/>
</dbReference>
<feature type="domain" description="RNase H type-1" evidence="1">
    <location>
        <begin position="62"/>
        <end position="181"/>
    </location>
</feature>
<dbReference type="SUPFAM" id="SSF53098">
    <property type="entry name" value="Ribonuclease H-like"/>
    <property type="match status" value="1"/>
</dbReference>
<reference evidence="2" key="2">
    <citation type="submission" date="2015-03" db="UniProtKB">
        <authorList>
            <consortium name="EnsemblPlants"/>
        </authorList>
    </citation>
    <scope>IDENTIFICATION</scope>
</reference>
<dbReference type="OMA" id="KEWHEAK"/>
<sequence>MLLYQHRHLNWKNVLINARSDAEEWKNAERQETDTFQCNSVSSRVRQKEIWRVPPEHWLKCNVDASFINTQEPATAGWVVRDANGGYQGAVQAQGYKVCSPLESELQAILMAIQYCWRRGYKKIIIESDCKQAIGILNDKVLPFASYNWKREIRWWADKIQDISFQWINWEDNKVIDVLARL</sequence>
<dbReference type="PANTHER" id="PTHR47074:SF78">
    <property type="entry name" value="GB|AAF30348.1-RELATED"/>
    <property type="match status" value="1"/>
</dbReference>
<dbReference type="GO" id="GO:0003676">
    <property type="term" value="F:nucleic acid binding"/>
    <property type="evidence" value="ECO:0007669"/>
    <property type="project" value="InterPro"/>
</dbReference>
<dbReference type="InterPro" id="IPR052929">
    <property type="entry name" value="RNase_H-like_EbsB-rel"/>
</dbReference>
<keyword evidence="3" id="KW-1185">Reference proteome</keyword>
<dbReference type="eggNOG" id="KOG1075">
    <property type="taxonomic scope" value="Eukaryota"/>
</dbReference>
<proteinExistence type="predicted"/>
<dbReference type="InterPro" id="IPR044730">
    <property type="entry name" value="RNase_H-like_dom_plant"/>
</dbReference>
<dbReference type="Gramene" id="Bo5g082690.1">
    <property type="protein sequence ID" value="Bo5g082690.1"/>
    <property type="gene ID" value="Bo5g082690"/>
</dbReference>
<accession>A0A0D3CG96</accession>
<dbReference type="HOGENOM" id="CLU_000680_5_2_1"/>
<evidence type="ECO:0000313" key="2">
    <source>
        <dbReference type="EnsemblPlants" id="Bo5g082690.1"/>
    </source>
</evidence>
<dbReference type="PANTHER" id="PTHR47074">
    <property type="entry name" value="BNAC02G40300D PROTEIN"/>
    <property type="match status" value="1"/>
</dbReference>
<dbReference type="InterPro" id="IPR012337">
    <property type="entry name" value="RNaseH-like_sf"/>
</dbReference>
<dbReference type="Pfam" id="PF13456">
    <property type="entry name" value="RVT_3"/>
    <property type="match status" value="1"/>
</dbReference>
<reference evidence="2 3" key="1">
    <citation type="journal article" date="2014" name="Genome Biol.">
        <title>Transcriptome and methylome profiling reveals relics of genome dominance in the mesopolyploid Brassica oleracea.</title>
        <authorList>
            <person name="Parkin I.A."/>
            <person name="Koh C."/>
            <person name="Tang H."/>
            <person name="Robinson S.J."/>
            <person name="Kagale S."/>
            <person name="Clarke W.E."/>
            <person name="Town C.D."/>
            <person name="Nixon J."/>
            <person name="Krishnakumar V."/>
            <person name="Bidwell S.L."/>
            <person name="Denoeud F."/>
            <person name="Belcram H."/>
            <person name="Links M.G."/>
            <person name="Just J."/>
            <person name="Clarke C."/>
            <person name="Bender T."/>
            <person name="Huebert T."/>
            <person name="Mason A.S."/>
            <person name="Pires J.C."/>
            <person name="Barker G."/>
            <person name="Moore J."/>
            <person name="Walley P.G."/>
            <person name="Manoli S."/>
            <person name="Batley J."/>
            <person name="Edwards D."/>
            <person name="Nelson M.N."/>
            <person name="Wang X."/>
            <person name="Paterson A.H."/>
            <person name="King G."/>
            <person name="Bancroft I."/>
            <person name="Chalhoub B."/>
            <person name="Sharpe A.G."/>
        </authorList>
    </citation>
    <scope>NUCLEOTIDE SEQUENCE</scope>
    <source>
        <strain evidence="2 3">cv. TO1000</strain>
    </source>
</reference>
<dbReference type="Gene3D" id="3.30.420.10">
    <property type="entry name" value="Ribonuclease H-like superfamily/Ribonuclease H"/>
    <property type="match status" value="1"/>
</dbReference>
<evidence type="ECO:0000313" key="3">
    <source>
        <dbReference type="Proteomes" id="UP000032141"/>
    </source>
</evidence>
<dbReference type="InterPro" id="IPR002156">
    <property type="entry name" value="RNaseH_domain"/>
</dbReference>
<organism evidence="2 3">
    <name type="scientific">Brassica oleracea var. oleracea</name>
    <dbReference type="NCBI Taxonomy" id="109376"/>
    <lineage>
        <taxon>Eukaryota</taxon>
        <taxon>Viridiplantae</taxon>
        <taxon>Streptophyta</taxon>
        <taxon>Embryophyta</taxon>
        <taxon>Tracheophyta</taxon>
        <taxon>Spermatophyta</taxon>
        <taxon>Magnoliopsida</taxon>
        <taxon>eudicotyledons</taxon>
        <taxon>Gunneridae</taxon>
        <taxon>Pentapetalae</taxon>
        <taxon>rosids</taxon>
        <taxon>malvids</taxon>
        <taxon>Brassicales</taxon>
        <taxon>Brassicaceae</taxon>
        <taxon>Brassiceae</taxon>
        <taxon>Brassica</taxon>
    </lineage>
</organism>
<evidence type="ECO:0000259" key="1">
    <source>
        <dbReference type="Pfam" id="PF13456"/>
    </source>
</evidence>
<name>A0A0D3CG96_BRAOL</name>